<dbReference type="Proteomes" id="UP000198282">
    <property type="component" value="Unassembled WGS sequence"/>
</dbReference>
<dbReference type="OrthoDB" id="3240366at2"/>
<feature type="transmembrane region" description="Helical" evidence="1">
    <location>
        <begin position="36"/>
        <end position="59"/>
    </location>
</feature>
<reference evidence="2 3" key="1">
    <citation type="submission" date="2017-06" db="EMBL/GenBank/DDBJ databases">
        <authorList>
            <person name="Kim H.J."/>
            <person name="Triplett B.A."/>
        </authorList>
    </citation>
    <scope>NUCLEOTIDE SEQUENCE [LARGE SCALE GENOMIC DNA]</scope>
    <source>
        <strain evidence="2 3">CGMCC 4.2132</strain>
    </source>
</reference>
<keyword evidence="1" id="KW-0812">Transmembrane</keyword>
<feature type="transmembrane region" description="Helical" evidence="1">
    <location>
        <begin position="183"/>
        <end position="203"/>
    </location>
</feature>
<organism evidence="2 3">
    <name type="scientific">Streptosporangium subroseum</name>
    <dbReference type="NCBI Taxonomy" id="106412"/>
    <lineage>
        <taxon>Bacteria</taxon>
        <taxon>Bacillati</taxon>
        <taxon>Actinomycetota</taxon>
        <taxon>Actinomycetes</taxon>
        <taxon>Streptosporangiales</taxon>
        <taxon>Streptosporangiaceae</taxon>
        <taxon>Streptosporangium</taxon>
    </lineage>
</organism>
<keyword evidence="1" id="KW-1133">Transmembrane helix</keyword>
<keyword evidence="3" id="KW-1185">Reference proteome</keyword>
<keyword evidence="1" id="KW-0472">Membrane</keyword>
<protein>
    <submittedName>
        <fullName evidence="2">Uncharacterized protein</fullName>
    </submittedName>
</protein>
<evidence type="ECO:0000313" key="3">
    <source>
        <dbReference type="Proteomes" id="UP000198282"/>
    </source>
</evidence>
<evidence type="ECO:0000313" key="2">
    <source>
        <dbReference type="EMBL" id="SNS99243.1"/>
    </source>
</evidence>
<evidence type="ECO:0000256" key="1">
    <source>
        <dbReference type="SAM" id="Phobius"/>
    </source>
</evidence>
<sequence length="209" mass="22365">MDRLEDDERPLSPEETLRLIEEQQARTSMRLGGDPLMIYTSWGVAWLAGFGALFVHYAYGSITQNMALAVLFPLMILAMAISSFAQRKGAAGQVRGESSVRGTMYGFAWAFGFACMGALGTRLSPLLPPDESGLLWGVMSMTIVAVLYMAGGAIWRVPMMFFLGAGVAVLNVIGAVGGPGLHALLMSVGAGGGFAVVGVVQWWRQRDRA</sequence>
<dbReference type="AlphaFoldDB" id="A0A239J1V2"/>
<feature type="transmembrane region" description="Helical" evidence="1">
    <location>
        <begin position="157"/>
        <end position="177"/>
    </location>
</feature>
<proteinExistence type="predicted"/>
<dbReference type="EMBL" id="FZOD01000021">
    <property type="protein sequence ID" value="SNS99243.1"/>
    <property type="molecule type" value="Genomic_DNA"/>
</dbReference>
<name>A0A239J1V2_9ACTN</name>
<dbReference type="RefSeq" id="WP_089209181.1">
    <property type="nucleotide sequence ID" value="NZ_FZOD01000021.1"/>
</dbReference>
<gene>
    <name evidence="2" type="ORF">SAMN05216276_102153</name>
</gene>
<accession>A0A239J1V2</accession>
<feature type="transmembrane region" description="Helical" evidence="1">
    <location>
        <begin position="65"/>
        <end position="85"/>
    </location>
</feature>
<feature type="transmembrane region" description="Helical" evidence="1">
    <location>
        <begin position="106"/>
        <end position="127"/>
    </location>
</feature>
<feature type="transmembrane region" description="Helical" evidence="1">
    <location>
        <begin position="133"/>
        <end position="150"/>
    </location>
</feature>